<dbReference type="GO" id="GO:0019177">
    <property type="term" value="F:dihydroneopterin triphosphate pyrophosphohydrolase activity"/>
    <property type="evidence" value="ECO:0007669"/>
    <property type="project" value="UniProtKB-EC"/>
</dbReference>
<keyword evidence="2" id="KW-0378">Hydrolase</keyword>
<accession>A0A7G9RV24</accession>
<dbReference type="PANTHER" id="PTHR43736:SF1">
    <property type="entry name" value="DIHYDRONEOPTERIN TRIPHOSPHATE DIPHOSPHATASE"/>
    <property type="match status" value="1"/>
</dbReference>
<keyword evidence="3" id="KW-1185">Reference proteome</keyword>
<feature type="domain" description="Nudix hydrolase" evidence="1">
    <location>
        <begin position="10"/>
        <end position="161"/>
    </location>
</feature>
<dbReference type="NCBIfam" id="NF006961">
    <property type="entry name" value="PRK09438.1"/>
    <property type="match status" value="1"/>
</dbReference>
<dbReference type="PROSITE" id="PS51462">
    <property type="entry name" value="NUDIX"/>
    <property type="match status" value="1"/>
</dbReference>
<dbReference type="EMBL" id="CP060714">
    <property type="protein sequence ID" value="QNN59449.1"/>
    <property type="molecule type" value="Genomic_DNA"/>
</dbReference>
<organism evidence="2 3">
    <name type="scientific">Diaphorobacter ruginosibacter</name>
    <dbReference type="NCBI Taxonomy" id="1715720"/>
    <lineage>
        <taxon>Bacteria</taxon>
        <taxon>Pseudomonadati</taxon>
        <taxon>Pseudomonadota</taxon>
        <taxon>Betaproteobacteria</taxon>
        <taxon>Burkholderiales</taxon>
        <taxon>Comamonadaceae</taxon>
        <taxon>Diaphorobacter</taxon>
    </lineage>
</organism>
<evidence type="ECO:0000259" key="1">
    <source>
        <dbReference type="PROSITE" id="PS51462"/>
    </source>
</evidence>
<dbReference type="SUPFAM" id="SSF55811">
    <property type="entry name" value="Nudix"/>
    <property type="match status" value="1"/>
</dbReference>
<evidence type="ECO:0000313" key="2">
    <source>
        <dbReference type="EMBL" id="QNN59449.1"/>
    </source>
</evidence>
<gene>
    <name evidence="2" type="primary">nudB</name>
    <name evidence="2" type="ORF">H9K76_04975</name>
</gene>
<dbReference type="Gene3D" id="3.90.79.10">
    <property type="entry name" value="Nucleoside Triphosphate Pyrophosphohydrolase"/>
    <property type="match status" value="1"/>
</dbReference>
<proteinExistence type="predicted"/>
<dbReference type="InterPro" id="IPR000086">
    <property type="entry name" value="NUDIX_hydrolase_dom"/>
</dbReference>
<reference evidence="2 3" key="1">
    <citation type="submission" date="2020-08" db="EMBL/GenBank/DDBJ databases">
        <title>Genome sequence of Diaphorobacter ruginosibacter DSM 27467T.</title>
        <authorList>
            <person name="Hyun D.-W."/>
            <person name="Bae J.-W."/>
        </authorList>
    </citation>
    <scope>NUCLEOTIDE SEQUENCE [LARGE SCALE GENOMIC DNA]</scope>
    <source>
        <strain evidence="2 3">DSM 27467</strain>
    </source>
</reference>
<dbReference type="Pfam" id="PF00293">
    <property type="entry name" value="NUDIX"/>
    <property type="match status" value="1"/>
</dbReference>
<dbReference type="KEGG" id="drg:H9K76_04975"/>
<dbReference type="PANTHER" id="PTHR43736">
    <property type="entry name" value="ADP-RIBOSE PYROPHOSPHATASE"/>
    <property type="match status" value="1"/>
</dbReference>
<name>A0A7G9RV24_9BURK</name>
<dbReference type="CDD" id="cd04664">
    <property type="entry name" value="NUDIX_DHNTPase_like"/>
    <property type="match status" value="1"/>
</dbReference>
<sequence length="166" mass="19123">MNEALPVRPWKIPQSVLVIIHTRELQVLLMRRTGGTGETGEDARSEFWQSVTGSKDALDEAFSLTAHREVLEETGIDSRAAECTLRDWNMENVYSIYPQWLHRYAPGVRENTERIFSLEVPPDTSVTLNPREHTAYGWWDWRDAADRCYSSSNAEAILWLPRFAGR</sequence>
<dbReference type="EC" id="3.6.1.67" evidence="2"/>
<protein>
    <submittedName>
        <fullName evidence="2">Dihydroneopterin triphosphate diphosphatase</fullName>
        <ecNumber evidence="2">3.6.1.67</ecNumber>
    </submittedName>
</protein>
<dbReference type="InterPro" id="IPR015797">
    <property type="entry name" value="NUDIX_hydrolase-like_dom_sf"/>
</dbReference>
<dbReference type="Proteomes" id="UP000515811">
    <property type="component" value="Chromosome"/>
</dbReference>
<dbReference type="AlphaFoldDB" id="A0A7G9RV24"/>
<evidence type="ECO:0000313" key="3">
    <source>
        <dbReference type="Proteomes" id="UP000515811"/>
    </source>
</evidence>